<evidence type="ECO:0000256" key="2">
    <source>
        <dbReference type="ARBA" id="ARBA00022771"/>
    </source>
</evidence>
<reference evidence="9 10" key="1">
    <citation type="journal article" date="2023" name="G3 (Bethesda)">
        <title>A high-quality reference genome for the fission yeast Schizosaccharomyces osmophilus.</title>
        <authorList>
            <person name="Jia G.S."/>
            <person name="Zhang W.C."/>
            <person name="Liang Y."/>
            <person name="Liu X.H."/>
            <person name="Rhind N."/>
            <person name="Pidoux A."/>
            <person name="Brysch-Herzberg M."/>
            <person name="Du L.L."/>
        </authorList>
    </citation>
    <scope>NUCLEOTIDE SEQUENCE [LARGE SCALE GENOMIC DNA]</scope>
    <source>
        <strain evidence="9 10">CBS 15793</strain>
    </source>
</reference>
<dbReference type="AlphaFoldDB" id="A0AAE9WCK1"/>
<dbReference type="Gene3D" id="3.30.40.10">
    <property type="entry name" value="Zinc/RING finger domain, C3HC4 (zinc finger)"/>
    <property type="match status" value="2"/>
</dbReference>
<gene>
    <name evidence="9" type="ORF">SOMG_03318</name>
</gene>
<dbReference type="PANTHER" id="PTHR24007:SF7">
    <property type="entry name" value="BRCA1-ASSOCIATED PROTEIN"/>
    <property type="match status" value="1"/>
</dbReference>
<evidence type="ECO:0000259" key="7">
    <source>
        <dbReference type="PROSITE" id="PS50089"/>
    </source>
</evidence>
<keyword evidence="1" id="KW-0479">Metal-binding</keyword>
<dbReference type="PANTHER" id="PTHR24007">
    <property type="entry name" value="BRCA1-ASSOCIATED PROTEIN"/>
    <property type="match status" value="1"/>
</dbReference>
<dbReference type="GO" id="GO:0016874">
    <property type="term" value="F:ligase activity"/>
    <property type="evidence" value="ECO:0007669"/>
    <property type="project" value="UniProtKB-KW"/>
</dbReference>
<feature type="domain" description="RING-type" evidence="7">
    <location>
        <begin position="208"/>
        <end position="248"/>
    </location>
</feature>
<evidence type="ECO:0000256" key="3">
    <source>
        <dbReference type="ARBA" id="ARBA00022833"/>
    </source>
</evidence>
<evidence type="ECO:0000259" key="8">
    <source>
        <dbReference type="PROSITE" id="PS50271"/>
    </source>
</evidence>
<keyword evidence="2 4" id="KW-0863">Zinc-finger</keyword>
<dbReference type="GeneID" id="80876798"/>
<feature type="region of interest" description="Disordered" evidence="6">
    <location>
        <begin position="173"/>
        <end position="196"/>
    </location>
</feature>
<dbReference type="SMART" id="SM00290">
    <property type="entry name" value="ZnF_UBP"/>
    <property type="match status" value="1"/>
</dbReference>
<keyword evidence="5" id="KW-0175">Coiled coil</keyword>
<feature type="region of interest" description="Disordered" evidence="6">
    <location>
        <begin position="512"/>
        <end position="544"/>
    </location>
</feature>
<keyword evidence="3" id="KW-0862">Zinc</keyword>
<dbReference type="InterPro" id="IPR001607">
    <property type="entry name" value="Znf_UBP"/>
</dbReference>
<dbReference type="PROSITE" id="PS50271">
    <property type="entry name" value="ZF_UBP"/>
    <property type="match status" value="1"/>
</dbReference>
<dbReference type="InterPro" id="IPR011422">
    <property type="entry name" value="BRAP2/ETP1_RRM"/>
</dbReference>
<dbReference type="GO" id="GO:0007265">
    <property type="term" value="P:Ras protein signal transduction"/>
    <property type="evidence" value="ECO:0007669"/>
    <property type="project" value="TreeGrafter"/>
</dbReference>
<evidence type="ECO:0000313" key="9">
    <source>
        <dbReference type="EMBL" id="WBW73856.1"/>
    </source>
</evidence>
<evidence type="ECO:0000256" key="6">
    <source>
        <dbReference type="SAM" id="MobiDB-lite"/>
    </source>
</evidence>
<dbReference type="SUPFAM" id="SSF57850">
    <property type="entry name" value="RING/U-box"/>
    <property type="match status" value="1"/>
</dbReference>
<organism evidence="9 10">
    <name type="scientific">Schizosaccharomyces osmophilus</name>
    <dbReference type="NCBI Taxonomy" id="2545709"/>
    <lineage>
        <taxon>Eukaryota</taxon>
        <taxon>Fungi</taxon>
        <taxon>Dikarya</taxon>
        <taxon>Ascomycota</taxon>
        <taxon>Taphrinomycotina</taxon>
        <taxon>Schizosaccharomycetes</taxon>
        <taxon>Schizosaccharomycetales</taxon>
        <taxon>Schizosaccharomycetaceae</taxon>
        <taxon>Schizosaccharomyces</taxon>
    </lineage>
</organism>
<dbReference type="SMART" id="SM00184">
    <property type="entry name" value="RING"/>
    <property type="match status" value="1"/>
</dbReference>
<dbReference type="GO" id="GO:0061630">
    <property type="term" value="F:ubiquitin protein ligase activity"/>
    <property type="evidence" value="ECO:0007669"/>
    <property type="project" value="TreeGrafter"/>
</dbReference>
<dbReference type="Pfam" id="PF13639">
    <property type="entry name" value="zf-RING_2"/>
    <property type="match status" value="1"/>
</dbReference>
<evidence type="ECO:0000256" key="5">
    <source>
        <dbReference type="SAM" id="Coils"/>
    </source>
</evidence>
<sequence>MHYYIKINCENPVQDIFSLKNEFRSKKPSKWFPKAHADLRLEEISVISMDYQQTHVPKVDEISLGHGIIHLYKEIPDMTSEFRGPGLLLAILAIPLYMSPSDILGFLGEKNCSSISHIRLLRTKVPNRILALLKFIDQASVIRFFSEYNGKLFSQIEPETCRVVHIDGIQVESPSNSSTPLLNSTSQTSSFSRPLAPPTPSLVELPMCVVCLERMDSSVTGLITIVCQHTFHCQCLQKWGNSSCPVCRYTQKKETNRHSGKCSSCSCEEDLWMCLICGNVGCGRYHDAHAKQHYIESNHCYAMHLESQRVWDYAGDRYVHRLLQSELDGKVVELSNEKSTGESSTSDQFNLKIREKMGLEYTQILTSQLESQRMFYESQLSSMSEMLARSNEEITLKSKITTASSNANNELRSRIDIAESNMKKKNDKIKNLSSEIIGWKRNYDEEKSINENLLLRIQSLEVRHNKKVEEIVTMQQQIGDLSEQLRDVMFTISASQELQKVNDSEDIKNATVVIPNAPTTSSSSSNAKKKKKKKLVPPSSTSSS</sequence>
<feature type="coiled-coil region" evidence="5">
    <location>
        <begin position="408"/>
        <end position="477"/>
    </location>
</feature>
<feature type="compositionally biased region" description="Low complexity" evidence="6">
    <location>
        <begin position="173"/>
        <end position="190"/>
    </location>
</feature>
<dbReference type="KEGG" id="som:SOMG_03318"/>
<evidence type="ECO:0000256" key="1">
    <source>
        <dbReference type="ARBA" id="ARBA00022723"/>
    </source>
</evidence>
<dbReference type="InterPro" id="IPR001841">
    <property type="entry name" value="Znf_RING"/>
</dbReference>
<keyword evidence="9" id="KW-0436">Ligase</keyword>
<evidence type="ECO:0000256" key="4">
    <source>
        <dbReference type="PROSITE-ProRule" id="PRU00502"/>
    </source>
</evidence>
<dbReference type="InterPro" id="IPR047243">
    <property type="entry name" value="RING-H2_BRAP2"/>
</dbReference>
<protein>
    <submittedName>
        <fullName evidence="9">Ubiquitin-protein ligase E3, BRAP-like protein</fullName>
    </submittedName>
</protein>
<dbReference type="GO" id="GO:0008270">
    <property type="term" value="F:zinc ion binding"/>
    <property type="evidence" value="ECO:0007669"/>
    <property type="project" value="UniProtKB-KW"/>
</dbReference>
<dbReference type="PROSITE" id="PS50089">
    <property type="entry name" value="ZF_RING_2"/>
    <property type="match status" value="1"/>
</dbReference>
<evidence type="ECO:0000313" key="10">
    <source>
        <dbReference type="Proteomes" id="UP001212411"/>
    </source>
</evidence>
<dbReference type="Pfam" id="PF07576">
    <property type="entry name" value="BRAP2"/>
    <property type="match status" value="1"/>
</dbReference>
<dbReference type="RefSeq" id="XP_056038099.1">
    <property type="nucleotide sequence ID" value="XM_056182109.1"/>
</dbReference>
<feature type="domain" description="UBP-type" evidence="8">
    <location>
        <begin position="245"/>
        <end position="338"/>
    </location>
</feature>
<dbReference type="InterPro" id="IPR013083">
    <property type="entry name" value="Znf_RING/FYVE/PHD"/>
</dbReference>
<dbReference type="Proteomes" id="UP001212411">
    <property type="component" value="Chromosome 2"/>
</dbReference>
<dbReference type="GO" id="GO:0005737">
    <property type="term" value="C:cytoplasm"/>
    <property type="evidence" value="ECO:0007669"/>
    <property type="project" value="TreeGrafter"/>
</dbReference>
<dbReference type="EMBL" id="CP115612">
    <property type="protein sequence ID" value="WBW73856.1"/>
    <property type="molecule type" value="Genomic_DNA"/>
</dbReference>
<dbReference type="CDD" id="cd16457">
    <property type="entry name" value="RING-H2_BRAP2"/>
    <property type="match status" value="1"/>
</dbReference>
<name>A0AAE9WCK1_9SCHI</name>
<keyword evidence="10" id="KW-1185">Reference proteome</keyword>
<accession>A0AAE9WCK1</accession>
<proteinExistence type="predicted"/>
<dbReference type="Pfam" id="PF02148">
    <property type="entry name" value="zf-UBP"/>
    <property type="match status" value="1"/>
</dbReference>
<dbReference type="GO" id="GO:0016567">
    <property type="term" value="P:protein ubiquitination"/>
    <property type="evidence" value="ECO:0007669"/>
    <property type="project" value="TreeGrafter"/>
</dbReference>